<proteinExistence type="inferred from homology"/>
<keyword evidence="1" id="KW-0539">Nucleus</keyword>
<dbReference type="GO" id="GO:0005681">
    <property type="term" value="C:spliceosomal complex"/>
    <property type="evidence" value="ECO:0007669"/>
    <property type="project" value="Ensembl"/>
</dbReference>
<dbReference type="Pfam" id="PF25088">
    <property type="entry name" value="GPKOW_C"/>
    <property type="match status" value="1"/>
</dbReference>
<feature type="region of interest" description="Disordered" evidence="2">
    <location>
        <begin position="83"/>
        <end position="103"/>
    </location>
</feature>
<feature type="region of interest" description="Disordered" evidence="2">
    <location>
        <begin position="31"/>
        <end position="51"/>
    </location>
</feature>
<organism evidence="3 4">
    <name type="scientific">Sphenodon punctatus</name>
    <name type="common">Tuatara</name>
    <name type="synonym">Hatteria punctata</name>
    <dbReference type="NCBI Taxonomy" id="8508"/>
    <lineage>
        <taxon>Eukaryota</taxon>
        <taxon>Metazoa</taxon>
        <taxon>Chordata</taxon>
        <taxon>Craniata</taxon>
        <taxon>Vertebrata</taxon>
        <taxon>Euteleostomi</taxon>
        <taxon>Lepidosauria</taxon>
        <taxon>Sphenodontia</taxon>
        <taxon>Sphenodontidae</taxon>
        <taxon>Sphenodon</taxon>
    </lineage>
</organism>
<dbReference type="OMA" id="NECCFSA"/>
<dbReference type="PANTHER" id="PTHR15818:SF2">
    <property type="entry name" value="G-PATCH DOMAIN AND KOW MOTIFS-CONTAINING PROTEIN"/>
    <property type="match status" value="1"/>
</dbReference>
<sequence length="336" mass="36282">VQDGASRETPTVAATNPAAPVSFSFTRTLGRKRLLPGPAQDGSRTKEEPDFLSAVEGKELRSVRPAPQAKELVIPLIQKNQWKQIDGPAAPQPPEGDDGVESQAVREIIEGENPGVRLLLPCYPLAPPPSPPREPRGPAPALLPTSPTPPLPENPGRGKAPDPIPRRPPEPAGPRSEPAPPRGERPRIPFPDIEGVDPDNARAMVKLAIGGKIVTLSQHGLRPVTRKEYDKQAKDLSKSRVGGGSLTVLLFIYIVSAAGPCPKGITEAMLETIIPRKDSDWIMVVLGENAGRVGRILRRDKDRSQALVQLQREEEGRLLTLDYDAVCHYVGGTEDD</sequence>
<comment type="subcellular location">
    <subcellularLocation>
        <location evidence="1">Nucleus</location>
    </subcellularLocation>
</comment>
<dbReference type="PANTHER" id="PTHR15818">
    <property type="entry name" value="G PATCH AND KOW-CONTAINING"/>
    <property type="match status" value="1"/>
</dbReference>
<evidence type="ECO:0000256" key="2">
    <source>
        <dbReference type="SAM" id="MobiDB-lite"/>
    </source>
</evidence>
<dbReference type="InterPro" id="IPR014722">
    <property type="entry name" value="Rib_uL2_dom2"/>
</dbReference>
<dbReference type="AlphaFoldDB" id="A0A8D0L7F5"/>
<evidence type="ECO:0000313" key="3">
    <source>
        <dbReference type="Ensembl" id="ENSSPUP00000014282.1"/>
    </source>
</evidence>
<keyword evidence="1" id="KW-0508">mRNA splicing</keyword>
<comment type="function">
    <text evidence="1">RNA-binding protein involved in pre-mRNA splicing.</text>
</comment>
<feature type="region of interest" description="Disordered" evidence="2">
    <location>
        <begin position="127"/>
        <end position="197"/>
    </location>
</feature>
<dbReference type="GO" id="GO:0000398">
    <property type="term" value="P:mRNA splicing, via spliceosome"/>
    <property type="evidence" value="ECO:0007669"/>
    <property type="project" value="UniProtKB-UniRule"/>
</dbReference>
<evidence type="ECO:0000256" key="1">
    <source>
        <dbReference type="RuleBase" id="RU369096"/>
    </source>
</evidence>
<evidence type="ECO:0000313" key="4">
    <source>
        <dbReference type="Proteomes" id="UP000694392"/>
    </source>
</evidence>
<dbReference type="InterPro" id="IPR045166">
    <property type="entry name" value="Spp2-like"/>
</dbReference>
<dbReference type="GO" id="GO:0005654">
    <property type="term" value="C:nucleoplasm"/>
    <property type="evidence" value="ECO:0007669"/>
    <property type="project" value="Ensembl"/>
</dbReference>
<dbReference type="Gene3D" id="2.30.30.30">
    <property type="match status" value="1"/>
</dbReference>
<reference evidence="3" key="1">
    <citation type="submission" date="2025-08" db="UniProtKB">
        <authorList>
            <consortium name="Ensembl"/>
        </authorList>
    </citation>
    <scope>IDENTIFICATION</scope>
</reference>
<keyword evidence="1" id="KW-0507">mRNA processing</keyword>
<accession>A0A8D0L7F5</accession>
<dbReference type="CDD" id="cd13153">
    <property type="entry name" value="KOW_GPKOW_B"/>
    <property type="match status" value="1"/>
</dbReference>
<dbReference type="InterPro" id="IPR041994">
    <property type="entry name" value="GPKOW_KOW2"/>
</dbReference>
<gene>
    <name evidence="3" type="primary">GPKOW</name>
</gene>
<dbReference type="Ensembl" id="ENSSPUT00000015233.1">
    <property type="protein sequence ID" value="ENSSPUP00000014282.1"/>
    <property type="gene ID" value="ENSSPUG00000011010.1"/>
</dbReference>
<dbReference type="GO" id="GO:0003723">
    <property type="term" value="F:RNA binding"/>
    <property type="evidence" value="ECO:0007669"/>
    <property type="project" value="Ensembl"/>
</dbReference>
<reference evidence="3" key="2">
    <citation type="submission" date="2025-09" db="UniProtKB">
        <authorList>
            <consortium name="Ensembl"/>
        </authorList>
    </citation>
    <scope>IDENTIFICATION</scope>
</reference>
<comment type="similarity">
    <text evidence="1">Belongs to the MOS2 family.</text>
</comment>
<dbReference type="Proteomes" id="UP000694392">
    <property type="component" value="Unplaced"/>
</dbReference>
<dbReference type="GeneTree" id="ENSGT00390000015154"/>
<keyword evidence="4" id="KW-1185">Reference proteome</keyword>
<name>A0A8D0L7F5_SPHPU</name>
<protein>
    <recommendedName>
        <fullName evidence="1">G-patch domain and KOW motifs-containing protein</fullName>
    </recommendedName>
</protein>